<gene>
    <name evidence="8" type="ORF">METZ01_LOCUS283517</name>
</gene>
<dbReference type="InterPro" id="IPR015422">
    <property type="entry name" value="PyrdxlP-dep_Trfase_small"/>
</dbReference>
<feature type="non-terminal residue" evidence="8">
    <location>
        <position position="1"/>
    </location>
</feature>
<dbReference type="InterPro" id="IPR020578">
    <property type="entry name" value="Aminotrans_V_PyrdxlP_BS"/>
</dbReference>
<dbReference type="Pfam" id="PF00266">
    <property type="entry name" value="Aminotran_5"/>
    <property type="match status" value="1"/>
</dbReference>
<evidence type="ECO:0000259" key="7">
    <source>
        <dbReference type="Pfam" id="PF00266"/>
    </source>
</evidence>
<accession>A0A382L475</accession>
<reference evidence="8" key="1">
    <citation type="submission" date="2018-05" db="EMBL/GenBank/DDBJ databases">
        <authorList>
            <person name="Lanie J.A."/>
            <person name="Ng W.-L."/>
            <person name="Kazmierczak K.M."/>
            <person name="Andrzejewski T.M."/>
            <person name="Davidsen T.M."/>
            <person name="Wayne K.J."/>
            <person name="Tettelin H."/>
            <person name="Glass J.I."/>
            <person name="Rusch D."/>
            <person name="Podicherti R."/>
            <person name="Tsui H.-C.T."/>
            <person name="Winkler M.E."/>
        </authorList>
    </citation>
    <scope>NUCLEOTIDE SEQUENCE</scope>
</reference>
<dbReference type="Gene3D" id="3.40.640.10">
    <property type="entry name" value="Type I PLP-dependent aspartate aminotransferase-like (Major domain)"/>
    <property type="match status" value="1"/>
</dbReference>
<dbReference type="PIRSF" id="PIRSF005572">
    <property type="entry name" value="NifS"/>
    <property type="match status" value="1"/>
</dbReference>
<dbReference type="EMBL" id="UINC01084220">
    <property type="protein sequence ID" value="SVC30663.1"/>
    <property type="molecule type" value="Genomic_DNA"/>
</dbReference>
<evidence type="ECO:0000313" key="8">
    <source>
        <dbReference type="EMBL" id="SVC30663.1"/>
    </source>
</evidence>
<dbReference type="GO" id="GO:0031071">
    <property type="term" value="F:cysteine desulfurase activity"/>
    <property type="evidence" value="ECO:0007669"/>
    <property type="project" value="UniProtKB-EC"/>
</dbReference>
<feature type="domain" description="Aminotransferase class V" evidence="7">
    <location>
        <begin position="39"/>
        <end position="368"/>
    </location>
</feature>
<dbReference type="InterPro" id="IPR000192">
    <property type="entry name" value="Aminotrans_V_dom"/>
</dbReference>
<dbReference type="InterPro" id="IPR016454">
    <property type="entry name" value="Cysteine_dSase"/>
</dbReference>
<keyword evidence="4" id="KW-0808">Transferase</keyword>
<comment type="similarity">
    <text evidence="2">Belongs to the class-V pyridoxal-phosphate-dependent aminotransferase family. Csd subfamily.</text>
</comment>
<evidence type="ECO:0000256" key="2">
    <source>
        <dbReference type="ARBA" id="ARBA00010447"/>
    </source>
</evidence>
<dbReference type="GO" id="GO:0030170">
    <property type="term" value="F:pyridoxal phosphate binding"/>
    <property type="evidence" value="ECO:0007669"/>
    <property type="project" value="InterPro"/>
</dbReference>
<evidence type="ECO:0000256" key="4">
    <source>
        <dbReference type="ARBA" id="ARBA00022679"/>
    </source>
</evidence>
<sequence>VCETSTIVSSATQSLSLNVANIRGDFPIFQSLSADEPFTYLDSAATSQTPRQVVEAVNEYYSEYNANVHRAIYAVGEKATKAYESAREKISRFIGAEETRSVIFTRGTTEAINLVAYGWGRHNLKKGDEILITEMEHHSNLVPWQLAARDTGAILKIIPFRSDGTLEDAETYFNENTKIISIIHQSNVFGTVNPVDKIIPLAKSVGAVTLIDAAQSVPHFPVDVSLLECDFLAFSGHKMLGPTGVGVLYGKPELLEKMEPFLTGGEMIQTVTLEKSTWNDVPWKFEAGTPNIAQAIGLGSAVDYLSEIGMDTIHDHETAITKYSLEKLNEIEELTIFGNPPKRGGVVTFNVQNVHPHDLAQLLDRDNV</sequence>
<name>A0A382L475_9ZZZZ</name>
<dbReference type="CDD" id="cd06453">
    <property type="entry name" value="SufS_like"/>
    <property type="match status" value="1"/>
</dbReference>
<evidence type="ECO:0000256" key="6">
    <source>
        <dbReference type="ARBA" id="ARBA00050776"/>
    </source>
</evidence>
<dbReference type="InterPro" id="IPR010970">
    <property type="entry name" value="Cys_dSase_SufS"/>
</dbReference>
<evidence type="ECO:0000256" key="5">
    <source>
        <dbReference type="ARBA" id="ARBA00022898"/>
    </source>
</evidence>
<keyword evidence="5" id="KW-0663">Pyridoxal phosphate</keyword>
<dbReference type="GO" id="GO:0006534">
    <property type="term" value="P:cysteine metabolic process"/>
    <property type="evidence" value="ECO:0007669"/>
    <property type="project" value="InterPro"/>
</dbReference>
<organism evidence="8">
    <name type="scientific">marine metagenome</name>
    <dbReference type="NCBI Taxonomy" id="408172"/>
    <lineage>
        <taxon>unclassified sequences</taxon>
        <taxon>metagenomes</taxon>
        <taxon>ecological metagenomes</taxon>
    </lineage>
</organism>
<dbReference type="PANTHER" id="PTHR43586">
    <property type="entry name" value="CYSTEINE DESULFURASE"/>
    <property type="match status" value="1"/>
</dbReference>
<dbReference type="Gene3D" id="3.90.1150.10">
    <property type="entry name" value="Aspartate Aminotransferase, domain 1"/>
    <property type="match status" value="1"/>
</dbReference>
<dbReference type="AlphaFoldDB" id="A0A382L475"/>
<dbReference type="NCBIfam" id="TIGR01979">
    <property type="entry name" value="sufS"/>
    <property type="match status" value="1"/>
</dbReference>
<dbReference type="EC" id="2.8.1.7" evidence="3"/>
<evidence type="ECO:0000256" key="3">
    <source>
        <dbReference type="ARBA" id="ARBA00012239"/>
    </source>
</evidence>
<dbReference type="InterPro" id="IPR015421">
    <property type="entry name" value="PyrdxlP-dep_Trfase_major"/>
</dbReference>
<dbReference type="SUPFAM" id="SSF53383">
    <property type="entry name" value="PLP-dependent transferases"/>
    <property type="match status" value="1"/>
</dbReference>
<feature type="non-terminal residue" evidence="8">
    <location>
        <position position="368"/>
    </location>
</feature>
<dbReference type="InterPro" id="IPR015424">
    <property type="entry name" value="PyrdxlP-dep_Trfase"/>
</dbReference>
<evidence type="ECO:0000256" key="1">
    <source>
        <dbReference type="ARBA" id="ARBA00001933"/>
    </source>
</evidence>
<comment type="catalytic activity">
    <reaction evidence="6">
        <text>(sulfur carrier)-H + L-cysteine = (sulfur carrier)-SH + L-alanine</text>
        <dbReference type="Rhea" id="RHEA:43892"/>
        <dbReference type="Rhea" id="RHEA-COMP:14737"/>
        <dbReference type="Rhea" id="RHEA-COMP:14739"/>
        <dbReference type="ChEBI" id="CHEBI:29917"/>
        <dbReference type="ChEBI" id="CHEBI:35235"/>
        <dbReference type="ChEBI" id="CHEBI:57972"/>
        <dbReference type="ChEBI" id="CHEBI:64428"/>
        <dbReference type="EC" id="2.8.1.7"/>
    </reaction>
</comment>
<proteinExistence type="inferred from homology"/>
<protein>
    <recommendedName>
        <fullName evidence="3">cysteine desulfurase</fullName>
        <ecNumber evidence="3">2.8.1.7</ecNumber>
    </recommendedName>
</protein>
<dbReference type="PANTHER" id="PTHR43586:SF8">
    <property type="entry name" value="CYSTEINE DESULFURASE 1, CHLOROPLASTIC"/>
    <property type="match status" value="1"/>
</dbReference>
<dbReference type="PROSITE" id="PS00595">
    <property type="entry name" value="AA_TRANSFER_CLASS_5"/>
    <property type="match status" value="1"/>
</dbReference>
<comment type="cofactor">
    <cofactor evidence="1">
        <name>pyridoxal 5'-phosphate</name>
        <dbReference type="ChEBI" id="CHEBI:597326"/>
    </cofactor>
</comment>